<protein>
    <submittedName>
        <fullName evidence="10">Alpha-ketoglutarate-dependent dioxygenase AlkB</fullName>
    </submittedName>
</protein>
<comment type="caution">
    <text evidence="10">The sequence shown here is derived from an EMBL/GenBank/DDBJ whole genome shotgun (WGS) entry which is preliminary data.</text>
</comment>
<dbReference type="Gene3D" id="2.60.120.590">
    <property type="entry name" value="Alpha-ketoglutarate-dependent dioxygenase AlkB-like"/>
    <property type="match status" value="1"/>
</dbReference>
<dbReference type="PROSITE" id="PS51471">
    <property type="entry name" value="FE2OG_OXY"/>
    <property type="match status" value="1"/>
</dbReference>
<accession>A0A246HSG8</accession>
<evidence type="ECO:0000256" key="6">
    <source>
        <dbReference type="ARBA" id="ARBA00023002"/>
    </source>
</evidence>
<evidence type="ECO:0000256" key="8">
    <source>
        <dbReference type="ARBA" id="ARBA00023204"/>
    </source>
</evidence>
<sequence>MDLHLPDAQVHWHRHWLSRDAADTLQRTLRDDVPWEVHKIRIFGRQVDSPRLSCWMGDPAARYRYSGTAFVPEPWHPALLPLRDQLATFCGHAFNSVLLNRYRDGDDGMGWHSDNEPELGPAPVIASVSLGAARRFLLRRRDDHAKKAEVLLDHGDLLVMGGQTQRHYQHSLPKSARPLAERLNLTFRWITAPGSA</sequence>
<dbReference type="PANTHER" id="PTHR31212:SF4">
    <property type="entry name" value="ALPHA-KETOGLUTARATE-DEPENDENT DIOXYGENASE ALKB HOMOLOG 3"/>
    <property type="match status" value="1"/>
</dbReference>
<keyword evidence="4" id="KW-0460">Magnesium</keyword>
<dbReference type="Pfam" id="PF13532">
    <property type="entry name" value="2OG-FeII_Oxy_2"/>
    <property type="match status" value="1"/>
</dbReference>
<gene>
    <name evidence="10" type="ORF">CEE60_00285</name>
</gene>
<dbReference type="GO" id="GO:0016705">
    <property type="term" value="F:oxidoreductase activity, acting on paired donors, with incorporation or reduction of molecular oxygen"/>
    <property type="evidence" value="ECO:0007669"/>
    <property type="project" value="UniProtKB-ARBA"/>
</dbReference>
<evidence type="ECO:0000313" key="10">
    <source>
        <dbReference type="EMBL" id="OWQ57500.1"/>
    </source>
</evidence>
<keyword evidence="5 10" id="KW-0223">Dioxygenase</keyword>
<dbReference type="Proteomes" id="UP000198157">
    <property type="component" value="Unassembled WGS sequence"/>
</dbReference>
<evidence type="ECO:0000256" key="7">
    <source>
        <dbReference type="ARBA" id="ARBA00023004"/>
    </source>
</evidence>
<organism evidence="10 11">
    <name type="scientific">Stenotrophomonas maltophilia</name>
    <name type="common">Pseudomonas maltophilia</name>
    <name type="synonym">Xanthomonas maltophilia</name>
    <dbReference type="NCBI Taxonomy" id="40324"/>
    <lineage>
        <taxon>Bacteria</taxon>
        <taxon>Pseudomonadati</taxon>
        <taxon>Pseudomonadota</taxon>
        <taxon>Gammaproteobacteria</taxon>
        <taxon>Lysobacterales</taxon>
        <taxon>Lysobacteraceae</taxon>
        <taxon>Stenotrophomonas</taxon>
        <taxon>Stenotrophomonas maltophilia group</taxon>
    </lineage>
</organism>
<keyword evidence="8" id="KW-0234">DNA repair</keyword>
<dbReference type="FunFam" id="2.60.120.590:FF:000004">
    <property type="entry name" value="DNA oxidative demethylase ALKBH2"/>
    <property type="match status" value="1"/>
</dbReference>
<comment type="cofactor">
    <cofactor evidence="1">
        <name>Fe(2+)</name>
        <dbReference type="ChEBI" id="CHEBI:29033"/>
    </cofactor>
</comment>
<dbReference type="GO" id="GO:0140097">
    <property type="term" value="F:catalytic activity, acting on DNA"/>
    <property type="evidence" value="ECO:0007669"/>
    <property type="project" value="UniProtKB-ARBA"/>
</dbReference>
<evidence type="ECO:0000256" key="1">
    <source>
        <dbReference type="ARBA" id="ARBA00001954"/>
    </source>
</evidence>
<dbReference type="PANTHER" id="PTHR31212">
    <property type="entry name" value="ALPHA-KETOGLUTARATE-DEPENDENT DIOXYGENASE ALKB HOMOLOG 3"/>
    <property type="match status" value="1"/>
</dbReference>
<dbReference type="InterPro" id="IPR032854">
    <property type="entry name" value="ALKBH3"/>
</dbReference>
<keyword evidence="3" id="KW-0227">DNA damage</keyword>
<keyword evidence="6" id="KW-0560">Oxidoreductase</keyword>
<proteinExistence type="predicted"/>
<dbReference type="OrthoDB" id="190276at2"/>
<dbReference type="GO" id="GO:0032451">
    <property type="term" value="F:demethylase activity"/>
    <property type="evidence" value="ECO:0007669"/>
    <property type="project" value="UniProtKB-ARBA"/>
</dbReference>
<dbReference type="InterPro" id="IPR037151">
    <property type="entry name" value="AlkB-like_sf"/>
</dbReference>
<feature type="domain" description="Fe2OG dioxygenase" evidence="9">
    <location>
        <begin position="93"/>
        <end position="191"/>
    </location>
</feature>
<dbReference type="GO" id="GO:0046872">
    <property type="term" value="F:metal ion binding"/>
    <property type="evidence" value="ECO:0007669"/>
    <property type="project" value="UniProtKB-KW"/>
</dbReference>
<dbReference type="InterPro" id="IPR005123">
    <property type="entry name" value="Oxoglu/Fe-dep_dioxygenase_dom"/>
</dbReference>
<evidence type="ECO:0000259" key="9">
    <source>
        <dbReference type="PROSITE" id="PS51471"/>
    </source>
</evidence>
<evidence type="ECO:0000256" key="4">
    <source>
        <dbReference type="ARBA" id="ARBA00022842"/>
    </source>
</evidence>
<dbReference type="GO" id="GO:0016787">
    <property type="term" value="F:hydrolase activity"/>
    <property type="evidence" value="ECO:0007669"/>
    <property type="project" value="UniProtKB-ARBA"/>
</dbReference>
<evidence type="ECO:0000256" key="3">
    <source>
        <dbReference type="ARBA" id="ARBA00022763"/>
    </source>
</evidence>
<evidence type="ECO:0000256" key="5">
    <source>
        <dbReference type="ARBA" id="ARBA00022964"/>
    </source>
</evidence>
<dbReference type="AlphaFoldDB" id="A0A246HSG8"/>
<dbReference type="EMBL" id="NIVS01000001">
    <property type="protein sequence ID" value="OWQ57500.1"/>
    <property type="molecule type" value="Genomic_DNA"/>
</dbReference>
<keyword evidence="2" id="KW-0479">Metal-binding</keyword>
<dbReference type="SUPFAM" id="SSF51197">
    <property type="entry name" value="Clavaminate synthase-like"/>
    <property type="match status" value="1"/>
</dbReference>
<keyword evidence="7" id="KW-0408">Iron</keyword>
<dbReference type="InterPro" id="IPR027450">
    <property type="entry name" value="AlkB-like"/>
</dbReference>
<evidence type="ECO:0000313" key="11">
    <source>
        <dbReference type="Proteomes" id="UP000198157"/>
    </source>
</evidence>
<dbReference type="GO" id="GO:0006307">
    <property type="term" value="P:DNA alkylation repair"/>
    <property type="evidence" value="ECO:0007669"/>
    <property type="project" value="InterPro"/>
</dbReference>
<name>A0A246HSG8_STEMA</name>
<reference evidence="10 11" key="1">
    <citation type="submission" date="2017-06" db="EMBL/GenBank/DDBJ databases">
        <authorList>
            <person name="Kim H.J."/>
            <person name="Triplett B.A."/>
        </authorList>
    </citation>
    <scope>NUCLEOTIDE SEQUENCE [LARGE SCALE GENOMIC DNA]</scope>
    <source>
        <strain evidence="10 11">13146</strain>
    </source>
</reference>
<evidence type="ECO:0000256" key="2">
    <source>
        <dbReference type="ARBA" id="ARBA00022723"/>
    </source>
</evidence>
<dbReference type="GO" id="GO:0051213">
    <property type="term" value="F:dioxygenase activity"/>
    <property type="evidence" value="ECO:0007669"/>
    <property type="project" value="UniProtKB-KW"/>
</dbReference>